<gene>
    <name evidence="2" type="ORF">FEF34_26155</name>
</gene>
<dbReference type="GO" id="GO:0004519">
    <property type="term" value="F:endonuclease activity"/>
    <property type="evidence" value="ECO:0007669"/>
    <property type="project" value="UniProtKB-KW"/>
</dbReference>
<dbReference type="PANTHER" id="PTHR35400">
    <property type="entry name" value="SLR1083 PROTEIN"/>
    <property type="match status" value="1"/>
</dbReference>
<dbReference type="EMBL" id="VAWE01000001">
    <property type="protein sequence ID" value="TLQ46009.1"/>
    <property type="molecule type" value="Genomic_DNA"/>
</dbReference>
<proteinExistence type="predicted"/>
<dbReference type="Proteomes" id="UP000305921">
    <property type="component" value="Unassembled WGS sequence"/>
</dbReference>
<organism evidence="2 3">
    <name type="scientific">Streptomyces marianii</name>
    <dbReference type="NCBI Taxonomy" id="1817406"/>
    <lineage>
        <taxon>Bacteria</taxon>
        <taxon>Bacillati</taxon>
        <taxon>Actinomycetota</taxon>
        <taxon>Actinomycetes</taxon>
        <taxon>Kitasatosporales</taxon>
        <taxon>Streptomycetaceae</taxon>
        <taxon>Streptomyces</taxon>
    </lineage>
</organism>
<dbReference type="RefSeq" id="WP_138055325.1">
    <property type="nucleotide sequence ID" value="NZ_VAWE01000001.1"/>
</dbReference>
<evidence type="ECO:0000313" key="3">
    <source>
        <dbReference type="Proteomes" id="UP000305921"/>
    </source>
</evidence>
<dbReference type="SUPFAM" id="SSF52980">
    <property type="entry name" value="Restriction endonuclease-like"/>
    <property type="match status" value="1"/>
</dbReference>
<keyword evidence="3" id="KW-1185">Reference proteome</keyword>
<sequence>MTLMLERPTTIEAPRGTPQFEALCDTLLSMEVPDGYRAEIVGGNIVMSPWSRGFYLPVMESVLDQLKPERPPGHTMSSAPFLFTFPGEERAYGPDIYAAATSAFRTDSRYVDGEALSFVCELTSSATRLVDWQDKVPVYGRAGVPVYLLLDMQEQTATVFWEPSAKGYLSRRTAPFGGKLEIPDPFGCELDTGVFEVPADVTES</sequence>
<dbReference type="OrthoDB" id="4537149at2"/>
<dbReference type="Pfam" id="PF05685">
    <property type="entry name" value="Uma2"/>
    <property type="match status" value="1"/>
</dbReference>
<dbReference type="Gene3D" id="3.90.1570.10">
    <property type="entry name" value="tt1808, chain A"/>
    <property type="match status" value="1"/>
</dbReference>
<dbReference type="InterPro" id="IPR011335">
    <property type="entry name" value="Restrct_endonuc-II-like"/>
</dbReference>
<name>A0A5R9EAY8_9ACTN</name>
<evidence type="ECO:0000313" key="2">
    <source>
        <dbReference type="EMBL" id="TLQ46009.1"/>
    </source>
</evidence>
<accession>A0A5R9EAY8</accession>
<protein>
    <submittedName>
        <fullName evidence="2">Uma2 family endonuclease</fullName>
    </submittedName>
</protein>
<comment type="caution">
    <text evidence="2">The sequence shown here is derived from an EMBL/GenBank/DDBJ whole genome shotgun (WGS) entry which is preliminary data.</text>
</comment>
<dbReference type="CDD" id="cd06260">
    <property type="entry name" value="DUF820-like"/>
    <property type="match status" value="1"/>
</dbReference>
<keyword evidence="2" id="KW-0255">Endonuclease</keyword>
<evidence type="ECO:0000259" key="1">
    <source>
        <dbReference type="Pfam" id="PF05685"/>
    </source>
</evidence>
<keyword evidence="2" id="KW-0540">Nuclease</keyword>
<dbReference type="AlphaFoldDB" id="A0A5R9EAY8"/>
<dbReference type="InterPro" id="IPR008538">
    <property type="entry name" value="Uma2"/>
</dbReference>
<dbReference type="PANTHER" id="PTHR35400:SF3">
    <property type="entry name" value="SLL1072 PROTEIN"/>
    <property type="match status" value="1"/>
</dbReference>
<reference evidence="2 3" key="1">
    <citation type="submission" date="2019-05" db="EMBL/GenBank/DDBJ databases">
        <title>Streptomyces marianii sp. nov., a novel marine actinomycete from southern coast of India.</title>
        <authorList>
            <person name="Iniyan A.M."/>
            <person name="Wink J."/>
            <person name="Ramprasad E."/>
            <person name="Ramana C.V."/>
            <person name="Bunk B."/>
            <person name="Sproer C."/>
            <person name="Joseph F.-J.R.S."/>
            <person name="Vincent S.G.P."/>
        </authorList>
    </citation>
    <scope>NUCLEOTIDE SEQUENCE [LARGE SCALE GENOMIC DNA]</scope>
    <source>
        <strain evidence="2 3">ICN19</strain>
    </source>
</reference>
<dbReference type="InterPro" id="IPR012296">
    <property type="entry name" value="Nuclease_put_TT1808"/>
</dbReference>
<feature type="domain" description="Putative restriction endonuclease" evidence="1">
    <location>
        <begin position="26"/>
        <end position="191"/>
    </location>
</feature>
<keyword evidence="2" id="KW-0378">Hydrolase</keyword>